<dbReference type="Gene3D" id="1.10.10.10">
    <property type="entry name" value="Winged helix-like DNA-binding domain superfamily/Winged helix DNA-binding domain"/>
    <property type="match status" value="1"/>
</dbReference>
<keyword evidence="5" id="KW-0804">Transcription</keyword>
<protein>
    <submittedName>
        <fullName evidence="10">DNA-binding response OmpR family regulator</fullName>
    </submittedName>
</protein>
<dbReference type="PANTHER" id="PTHR48111:SF22">
    <property type="entry name" value="REGULATOR OF RPOS"/>
    <property type="match status" value="1"/>
</dbReference>
<dbReference type="EMBL" id="JAGGKT010000008">
    <property type="protein sequence ID" value="MBP1932869.1"/>
    <property type="molecule type" value="Genomic_DNA"/>
</dbReference>
<keyword evidence="3" id="KW-0805">Transcription regulation</keyword>
<reference evidence="10 11" key="1">
    <citation type="submission" date="2021-03" db="EMBL/GenBank/DDBJ databases">
        <title>Genomic Encyclopedia of Type Strains, Phase IV (KMG-IV): sequencing the most valuable type-strain genomes for metagenomic binning, comparative biology and taxonomic classification.</title>
        <authorList>
            <person name="Goeker M."/>
        </authorList>
    </citation>
    <scope>NUCLEOTIDE SEQUENCE [LARGE SCALE GENOMIC DNA]</scope>
    <source>
        <strain evidence="10 11">DSM 24738</strain>
    </source>
</reference>
<keyword evidence="11" id="KW-1185">Reference proteome</keyword>
<dbReference type="InterPro" id="IPR001867">
    <property type="entry name" value="OmpR/PhoB-type_DNA-bd"/>
</dbReference>
<evidence type="ECO:0000256" key="3">
    <source>
        <dbReference type="ARBA" id="ARBA00023015"/>
    </source>
</evidence>
<dbReference type="InterPro" id="IPR039420">
    <property type="entry name" value="WalR-like"/>
</dbReference>
<keyword evidence="2" id="KW-0902">Two-component regulatory system</keyword>
<evidence type="ECO:0000313" key="10">
    <source>
        <dbReference type="EMBL" id="MBP1932869.1"/>
    </source>
</evidence>
<dbReference type="InterPro" id="IPR036388">
    <property type="entry name" value="WH-like_DNA-bd_sf"/>
</dbReference>
<evidence type="ECO:0000256" key="6">
    <source>
        <dbReference type="PROSITE-ProRule" id="PRU00169"/>
    </source>
</evidence>
<dbReference type="SUPFAM" id="SSF46894">
    <property type="entry name" value="C-terminal effector domain of the bipartite response regulators"/>
    <property type="match status" value="1"/>
</dbReference>
<dbReference type="SUPFAM" id="SSF52172">
    <property type="entry name" value="CheY-like"/>
    <property type="match status" value="1"/>
</dbReference>
<accession>A0ABS4GRI3</accession>
<evidence type="ECO:0000256" key="2">
    <source>
        <dbReference type="ARBA" id="ARBA00023012"/>
    </source>
</evidence>
<evidence type="ECO:0000313" key="11">
    <source>
        <dbReference type="Proteomes" id="UP001519343"/>
    </source>
</evidence>
<dbReference type="PROSITE" id="PS51755">
    <property type="entry name" value="OMPR_PHOB"/>
    <property type="match status" value="1"/>
</dbReference>
<dbReference type="SMART" id="SM00862">
    <property type="entry name" value="Trans_reg_C"/>
    <property type="match status" value="1"/>
</dbReference>
<dbReference type="GO" id="GO:0003677">
    <property type="term" value="F:DNA binding"/>
    <property type="evidence" value="ECO:0007669"/>
    <property type="project" value="UniProtKB-KW"/>
</dbReference>
<evidence type="ECO:0000256" key="4">
    <source>
        <dbReference type="ARBA" id="ARBA00023125"/>
    </source>
</evidence>
<gene>
    <name evidence="10" type="ORF">J2Z37_002880</name>
</gene>
<name>A0ABS4GRI3_9BACL</name>
<evidence type="ECO:0000259" key="9">
    <source>
        <dbReference type="PROSITE" id="PS51755"/>
    </source>
</evidence>
<feature type="DNA-binding region" description="OmpR/PhoB-type" evidence="7">
    <location>
        <begin position="130"/>
        <end position="228"/>
    </location>
</feature>
<evidence type="ECO:0000256" key="7">
    <source>
        <dbReference type="PROSITE-ProRule" id="PRU01091"/>
    </source>
</evidence>
<dbReference type="InterPro" id="IPR016032">
    <property type="entry name" value="Sig_transdc_resp-reg_C-effctor"/>
</dbReference>
<dbReference type="CDD" id="cd00383">
    <property type="entry name" value="trans_reg_C"/>
    <property type="match status" value="1"/>
</dbReference>
<dbReference type="PANTHER" id="PTHR48111">
    <property type="entry name" value="REGULATOR OF RPOS"/>
    <property type="match status" value="1"/>
</dbReference>
<organism evidence="10 11">
    <name type="scientific">Ammoniphilus resinae</name>
    <dbReference type="NCBI Taxonomy" id="861532"/>
    <lineage>
        <taxon>Bacteria</taxon>
        <taxon>Bacillati</taxon>
        <taxon>Bacillota</taxon>
        <taxon>Bacilli</taxon>
        <taxon>Bacillales</taxon>
        <taxon>Paenibacillaceae</taxon>
        <taxon>Aneurinibacillus group</taxon>
        <taxon>Ammoniphilus</taxon>
    </lineage>
</organism>
<dbReference type="Pfam" id="PF00486">
    <property type="entry name" value="Trans_reg_C"/>
    <property type="match status" value="1"/>
</dbReference>
<dbReference type="Pfam" id="PF00072">
    <property type="entry name" value="Response_reg"/>
    <property type="match status" value="1"/>
</dbReference>
<feature type="domain" description="OmpR/PhoB-type" evidence="9">
    <location>
        <begin position="130"/>
        <end position="228"/>
    </location>
</feature>
<dbReference type="Gene3D" id="6.10.250.690">
    <property type="match status" value="1"/>
</dbReference>
<dbReference type="InterPro" id="IPR011006">
    <property type="entry name" value="CheY-like_superfamily"/>
</dbReference>
<proteinExistence type="predicted"/>
<dbReference type="SMART" id="SM00448">
    <property type="entry name" value="REC"/>
    <property type="match status" value="1"/>
</dbReference>
<comment type="caution">
    <text evidence="10">The sequence shown here is derived from an EMBL/GenBank/DDBJ whole genome shotgun (WGS) entry which is preliminary data.</text>
</comment>
<feature type="domain" description="Response regulatory" evidence="8">
    <location>
        <begin position="5"/>
        <end position="119"/>
    </location>
</feature>
<sequence>MNMNKIFIIEDEGKIARVLALELQYEGYETMVEGDGKKGLEIGIQEEWDLMILDVMLPSMSGLEVLRKIRGAGIHKPIILLTARDSIPDKVSGLDFGANDYMTKPFAIEELLARIRSLLRYSSQIEQKEADTVSFQDLYIDTKTRNVKRGDSEIDLTPREFDLLLYLTKNAGEVLSREKLLAEVWGYDFMGDTNIVDVYIRYLRQKIDKGFSPKLIHTKRGIGYVLKDKDEN</sequence>
<keyword evidence="1 6" id="KW-0597">Phosphoprotein</keyword>
<evidence type="ECO:0000256" key="5">
    <source>
        <dbReference type="ARBA" id="ARBA00023163"/>
    </source>
</evidence>
<dbReference type="PROSITE" id="PS50110">
    <property type="entry name" value="RESPONSE_REGULATORY"/>
    <property type="match status" value="1"/>
</dbReference>
<evidence type="ECO:0000259" key="8">
    <source>
        <dbReference type="PROSITE" id="PS50110"/>
    </source>
</evidence>
<dbReference type="RefSeq" id="WP_209810900.1">
    <property type="nucleotide sequence ID" value="NZ_JAGGKT010000008.1"/>
</dbReference>
<keyword evidence="4 7" id="KW-0238">DNA-binding</keyword>
<dbReference type="Gene3D" id="3.40.50.2300">
    <property type="match status" value="1"/>
</dbReference>
<feature type="modified residue" description="4-aspartylphosphate" evidence="6">
    <location>
        <position position="54"/>
    </location>
</feature>
<dbReference type="InterPro" id="IPR001789">
    <property type="entry name" value="Sig_transdc_resp-reg_receiver"/>
</dbReference>
<dbReference type="Proteomes" id="UP001519343">
    <property type="component" value="Unassembled WGS sequence"/>
</dbReference>
<evidence type="ECO:0000256" key="1">
    <source>
        <dbReference type="ARBA" id="ARBA00022553"/>
    </source>
</evidence>